<sequence>MYGRRRAAALPHVSRRHGDVATADTVQHVDCAEVTIDTLHSRIVNRSRPVGVSFISSSSSSDSSGSPPPLTRRTRQIRRIDRTHLSQRSTANLRSRSRGVSGNSESNNPNIAISLPRRSRRRAFVHPPFFELLFSQGNPSYQNESTGESVRTNQDDFGDVSIQLTRTEDLDPNNRPGRLRTTRSGRRITRRLSATNSRTVPPTNISSVTNPSLANSSRRSQSLIDCPDVQAALAAARST</sequence>
<evidence type="ECO:0000256" key="1">
    <source>
        <dbReference type="SAM" id="MobiDB-lite"/>
    </source>
</evidence>
<feature type="region of interest" description="Disordered" evidence="1">
    <location>
        <begin position="135"/>
        <end position="154"/>
    </location>
</feature>
<feature type="region of interest" description="Disordered" evidence="1">
    <location>
        <begin position="191"/>
        <end position="221"/>
    </location>
</feature>
<feature type="compositionally biased region" description="Polar residues" evidence="1">
    <location>
        <begin position="135"/>
        <end position="152"/>
    </location>
</feature>
<protein>
    <submittedName>
        <fullName evidence="2">SJCHGC04600 protein</fullName>
    </submittedName>
</protein>
<organism evidence="2">
    <name type="scientific">Schistosoma japonicum</name>
    <name type="common">Blood fluke</name>
    <dbReference type="NCBI Taxonomy" id="6182"/>
    <lineage>
        <taxon>Eukaryota</taxon>
        <taxon>Metazoa</taxon>
        <taxon>Spiralia</taxon>
        <taxon>Lophotrochozoa</taxon>
        <taxon>Platyhelminthes</taxon>
        <taxon>Trematoda</taxon>
        <taxon>Digenea</taxon>
        <taxon>Strigeidida</taxon>
        <taxon>Schistosomatoidea</taxon>
        <taxon>Schistosomatidae</taxon>
        <taxon>Schistosoma</taxon>
    </lineage>
</organism>
<dbReference type="EMBL" id="AY808665">
    <property type="protein sequence ID" value="AAX24554.2"/>
    <property type="molecule type" value="mRNA"/>
</dbReference>
<evidence type="ECO:0000313" key="2">
    <source>
        <dbReference type="EMBL" id="AAX24554.2"/>
    </source>
</evidence>
<accession>Q5C720</accession>
<feature type="compositionally biased region" description="Polar residues" evidence="1">
    <location>
        <begin position="86"/>
        <end position="111"/>
    </location>
</feature>
<proteinExistence type="evidence at transcript level"/>
<feature type="compositionally biased region" description="Polar residues" evidence="1">
    <location>
        <begin position="194"/>
        <end position="221"/>
    </location>
</feature>
<dbReference type="AlphaFoldDB" id="Q5C720"/>
<feature type="region of interest" description="Disordered" evidence="1">
    <location>
        <begin position="54"/>
        <end position="114"/>
    </location>
</feature>
<name>Q5C720_SCHJA</name>
<feature type="non-terminal residue" evidence="2">
    <location>
        <position position="239"/>
    </location>
</feature>
<reference evidence="2" key="1">
    <citation type="journal article" date="2006" name="PLoS Pathog.">
        <title>New perspectives on host-parasite interplay by comparative transcriptomic and proteomic analyses of Schistosoma japonicum.</title>
        <authorList>
            <person name="Liu F."/>
            <person name="Lu J."/>
            <person name="Hu W."/>
            <person name="Wang S.Y."/>
            <person name="Cui S.J."/>
            <person name="Chi M."/>
            <person name="Yan Q."/>
            <person name="Wang X.R."/>
            <person name="Song H.D."/>
            <person name="Xu X.N."/>
            <person name="Wang J.J."/>
            <person name="Zhang X.L."/>
            <person name="Zhang X."/>
            <person name="Wang Z.Q."/>
            <person name="Xue C.L."/>
            <person name="Brindley P.J."/>
            <person name="McManus D.P."/>
            <person name="Yang P.Y."/>
            <person name="Feng Z."/>
            <person name="Chen Z."/>
            <person name="Han Z.G."/>
        </authorList>
    </citation>
    <scope>NUCLEOTIDE SEQUENCE</scope>
</reference>
<feature type="compositionally biased region" description="Low complexity" evidence="1">
    <location>
        <begin position="54"/>
        <end position="65"/>
    </location>
</feature>